<comment type="caution">
    <text evidence="4">The sequence shown here is derived from an EMBL/GenBank/DDBJ whole genome shotgun (WGS) entry which is preliminary data.</text>
</comment>
<dbReference type="AlphaFoldDB" id="A0A8H4VZN5"/>
<keyword evidence="3" id="KW-0560">Oxidoreductase</keyword>
<name>A0A8H4VZN5_9HELO</name>
<comment type="similarity">
    <text evidence="1">Belongs to the short-chain dehydrogenases/reductases (SDR) family.</text>
</comment>
<dbReference type="GO" id="GO:0016491">
    <property type="term" value="F:oxidoreductase activity"/>
    <property type="evidence" value="ECO:0007669"/>
    <property type="project" value="UniProtKB-KW"/>
</dbReference>
<organism evidence="4 5">
    <name type="scientific">Cudoniella acicularis</name>
    <dbReference type="NCBI Taxonomy" id="354080"/>
    <lineage>
        <taxon>Eukaryota</taxon>
        <taxon>Fungi</taxon>
        <taxon>Dikarya</taxon>
        <taxon>Ascomycota</taxon>
        <taxon>Pezizomycotina</taxon>
        <taxon>Leotiomycetes</taxon>
        <taxon>Helotiales</taxon>
        <taxon>Tricladiaceae</taxon>
        <taxon>Cudoniella</taxon>
    </lineage>
</organism>
<protein>
    <submittedName>
        <fullName evidence="4">Uncharacterized protein</fullName>
    </submittedName>
</protein>
<dbReference type="Gene3D" id="3.40.50.720">
    <property type="entry name" value="NAD(P)-binding Rossmann-like Domain"/>
    <property type="match status" value="1"/>
</dbReference>
<proteinExistence type="inferred from homology"/>
<sequence length="251" mass="26718">MSSNTTILITGANRGIGRAITKLYLSRPNTTLIAGVRDPTNTTTTASLSTLPLGQGSKLVIVKIESSSETDAKTAISTLPQHGITHLDLVIANAGIGHYWAKARDVDIEELKQHYLINSIAPLVLFQAALPLLKASKSPKFVTISSALGSIAAMENIPLPSAVYGSSKAALNFTTRKIHQEEGDWGLVAFSVHPGWLKTELGNAGAAAAGLQEAPETLEVVIPQLVSLFDTATREKSSGHFLTYNGTDFQW</sequence>
<keyword evidence="5" id="KW-1185">Reference proteome</keyword>
<evidence type="ECO:0000256" key="3">
    <source>
        <dbReference type="ARBA" id="ARBA00023002"/>
    </source>
</evidence>
<dbReference type="SUPFAM" id="SSF51735">
    <property type="entry name" value="NAD(P)-binding Rossmann-fold domains"/>
    <property type="match status" value="1"/>
</dbReference>
<dbReference type="PANTHER" id="PTHR43544">
    <property type="entry name" value="SHORT-CHAIN DEHYDROGENASE/REDUCTASE"/>
    <property type="match status" value="1"/>
</dbReference>
<gene>
    <name evidence="4" type="ORF">G7Y89_g9807</name>
</gene>
<dbReference type="CDD" id="cd05325">
    <property type="entry name" value="carb_red_sniffer_like_SDR_c"/>
    <property type="match status" value="1"/>
</dbReference>
<dbReference type="InterPro" id="IPR002347">
    <property type="entry name" value="SDR_fam"/>
</dbReference>
<evidence type="ECO:0000313" key="4">
    <source>
        <dbReference type="EMBL" id="KAF4628346.1"/>
    </source>
</evidence>
<dbReference type="PANTHER" id="PTHR43544:SF7">
    <property type="entry name" value="NADB-LER2"/>
    <property type="match status" value="1"/>
</dbReference>
<accession>A0A8H4VZN5</accession>
<evidence type="ECO:0000256" key="1">
    <source>
        <dbReference type="ARBA" id="ARBA00006484"/>
    </source>
</evidence>
<evidence type="ECO:0000313" key="5">
    <source>
        <dbReference type="Proteomes" id="UP000566819"/>
    </source>
</evidence>
<dbReference type="EMBL" id="JAAMPI010000825">
    <property type="protein sequence ID" value="KAF4628346.1"/>
    <property type="molecule type" value="Genomic_DNA"/>
</dbReference>
<reference evidence="4 5" key="1">
    <citation type="submission" date="2020-03" db="EMBL/GenBank/DDBJ databases">
        <title>Draft Genome Sequence of Cudoniella acicularis.</title>
        <authorList>
            <person name="Buettner E."/>
            <person name="Kellner H."/>
        </authorList>
    </citation>
    <scope>NUCLEOTIDE SEQUENCE [LARGE SCALE GENOMIC DNA]</scope>
    <source>
        <strain evidence="4 5">DSM 108380</strain>
    </source>
</reference>
<keyword evidence="2" id="KW-0521">NADP</keyword>
<dbReference type="PRINTS" id="PR00081">
    <property type="entry name" value="GDHRDH"/>
</dbReference>
<dbReference type="InterPro" id="IPR036291">
    <property type="entry name" value="NAD(P)-bd_dom_sf"/>
</dbReference>
<dbReference type="Pfam" id="PF00106">
    <property type="entry name" value="adh_short"/>
    <property type="match status" value="1"/>
</dbReference>
<dbReference type="GO" id="GO:0005737">
    <property type="term" value="C:cytoplasm"/>
    <property type="evidence" value="ECO:0007669"/>
    <property type="project" value="TreeGrafter"/>
</dbReference>
<dbReference type="Proteomes" id="UP000566819">
    <property type="component" value="Unassembled WGS sequence"/>
</dbReference>
<evidence type="ECO:0000256" key="2">
    <source>
        <dbReference type="ARBA" id="ARBA00022857"/>
    </source>
</evidence>
<dbReference type="OrthoDB" id="9876299at2759"/>
<dbReference type="InterPro" id="IPR051468">
    <property type="entry name" value="Fungal_SecMetab_SDRs"/>
</dbReference>